<feature type="domain" description="DDH" evidence="1">
    <location>
        <begin position="19"/>
        <end position="155"/>
    </location>
</feature>
<dbReference type="EMBL" id="PRLB01000001">
    <property type="protein sequence ID" value="RAW55823.1"/>
    <property type="molecule type" value="Genomic_DNA"/>
</dbReference>
<dbReference type="Gene3D" id="3.10.310.30">
    <property type="match status" value="1"/>
</dbReference>
<dbReference type="PANTHER" id="PTHR47618">
    <property type="entry name" value="BIFUNCTIONAL OLIGORIBONUCLEASE AND PAP PHOSPHATASE NRNA"/>
    <property type="match status" value="1"/>
</dbReference>
<evidence type="ECO:0000259" key="1">
    <source>
        <dbReference type="Pfam" id="PF01368"/>
    </source>
</evidence>
<dbReference type="InterPro" id="IPR038763">
    <property type="entry name" value="DHH_sf"/>
</dbReference>
<comment type="caution">
    <text evidence="3">The sequence shown here is derived from an EMBL/GenBank/DDBJ whole genome shotgun (WGS) entry which is preliminary data.</text>
</comment>
<evidence type="ECO:0000313" key="3">
    <source>
        <dbReference type="EMBL" id="RAW55823.1"/>
    </source>
</evidence>
<gene>
    <name evidence="3" type="ORF">C4N26_02190</name>
</gene>
<dbReference type="InterPro" id="IPR001667">
    <property type="entry name" value="DDH_dom"/>
</dbReference>
<evidence type="ECO:0000259" key="2">
    <source>
        <dbReference type="Pfam" id="PF02272"/>
    </source>
</evidence>
<reference evidence="3 4" key="1">
    <citation type="submission" date="2018-02" db="EMBL/GenBank/DDBJ databases">
        <title>Complete genome sequencing of Faecalibacterium prausnitzii strains isolated from the human gut.</title>
        <authorList>
            <person name="Fitzgerald B.C."/>
            <person name="Shkoporov A.N."/>
            <person name="Ross P.R."/>
            <person name="Hill C."/>
        </authorList>
    </citation>
    <scope>NUCLEOTIDE SEQUENCE [LARGE SCALE GENOMIC DNA]</scope>
    <source>
        <strain evidence="3 4">APC942/32-1</strain>
    </source>
</reference>
<proteinExistence type="predicted"/>
<dbReference type="GO" id="GO:0003676">
    <property type="term" value="F:nucleic acid binding"/>
    <property type="evidence" value="ECO:0007669"/>
    <property type="project" value="InterPro"/>
</dbReference>
<dbReference type="Pfam" id="PF02272">
    <property type="entry name" value="DHHA1"/>
    <property type="match status" value="1"/>
</dbReference>
<feature type="domain" description="DHHA1" evidence="2">
    <location>
        <begin position="232"/>
        <end position="313"/>
    </location>
</feature>
<name>A0A329U3M3_9FIRM</name>
<protein>
    <submittedName>
        <fullName evidence="3">Exopolyphosphatase</fullName>
    </submittedName>
</protein>
<dbReference type="RefSeq" id="WP_158400120.1">
    <property type="nucleotide sequence ID" value="NZ_PRLB01000001.1"/>
</dbReference>
<dbReference type="Gene3D" id="3.90.1640.10">
    <property type="entry name" value="inorganic pyrophosphatase (n-terminal core)"/>
    <property type="match status" value="1"/>
</dbReference>
<organism evidence="3 4">
    <name type="scientific">Faecalibacterium prausnitzii</name>
    <dbReference type="NCBI Taxonomy" id="853"/>
    <lineage>
        <taxon>Bacteria</taxon>
        <taxon>Bacillati</taxon>
        <taxon>Bacillota</taxon>
        <taxon>Clostridia</taxon>
        <taxon>Eubacteriales</taxon>
        <taxon>Oscillospiraceae</taxon>
        <taxon>Faecalibacterium</taxon>
    </lineage>
</organism>
<dbReference type="InterPro" id="IPR003156">
    <property type="entry name" value="DHHA1_dom"/>
</dbReference>
<dbReference type="Proteomes" id="UP000251144">
    <property type="component" value="Unassembled WGS sequence"/>
</dbReference>
<dbReference type="InterPro" id="IPR051319">
    <property type="entry name" value="Oligoribo/pAp-PDE_c-di-AMP_PDE"/>
</dbReference>
<sequence length="327" mass="35140">MTEQLNVQQMAERLCAADNILVLCHKNPDGDTIGCGSALCHALKALGKTAAVLCSDAVPSRYSFTAPVPFRGEFEPKTVVAVDVASVQLFGENNGVPQYTRHVDLCIDHHTGNSGYADFTLLDGNAAAAAELLYEVIREMGVEITPLIANCLYTGLATDTGCFRFSSTTANTHLVAAKLILAGAQVEELNTLLFDTKPRERMEAERIARNHLEYHLEGRCALMYLTRDEIEQSGVDPADLEELTSLPISIEGVKVGLLLRQQPGGSYRISVRAAKGVDACAIARRLGGGGHTRAAGCELLGNLDNAKSAILAEVEAELDRPETQEES</sequence>
<dbReference type="AlphaFoldDB" id="A0A329U3M3"/>
<dbReference type="Pfam" id="PF01368">
    <property type="entry name" value="DHH"/>
    <property type="match status" value="1"/>
</dbReference>
<dbReference type="PANTHER" id="PTHR47618:SF1">
    <property type="entry name" value="BIFUNCTIONAL OLIGORIBONUCLEASE AND PAP PHOSPHATASE NRNA"/>
    <property type="match status" value="1"/>
</dbReference>
<evidence type="ECO:0000313" key="4">
    <source>
        <dbReference type="Proteomes" id="UP000251144"/>
    </source>
</evidence>
<dbReference type="SUPFAM" id="SSF64182">
    <property type="entry name" value="DHH phosphoesterases"/>
    <property type="match status" value="1"/>
</dbReference>
<accession>A0A329U3M3</accession>
<dbReference type="OrthoDB" id="9803668at2"/>